<keyword evidence="2" id="KW-1133">Transmembrane helix</keyword>
<keyword evidence="2" id="KW-0812">Transmembrane</keyword>
<evidence type="ECO:0000313" key="4">
    <source>
        <dbReference type="Proteomes" id="UP000051530"/>
    </source>
</evidence>
<feature type="compositionally biased region" description="Basic and acidic residues" evidence="1">
    <location>
        <begin position="84"/>
        <end position="94"/>
    </location>
</feature>
<dbReference type="AlphaFoldDB" id="A0A0R0M0Y0"/>
<feature type="transmembrane region" description="Helical" evidence="2">
    <location>
        <begin position="12"/>
        <end position="28"/>
    </location>
</feature>
<evidence type="ECO:0000256" key="1">
    <source>
        <dbReference type="SAM" id="MobiDB-lite"/>
    </source>
</evidence>
<dbReference type="EMBL" id="LGUB01000403">
    <property type="protein sequence ID" value="KRH93278.1"/>
    <property type="molecule type" value="Genomic_DNA"/>
</dbReference>
<feature type="transmembrane region" description="Helical" evidence="2">
    <location>
        <begin position="144"/>
        <end position="167"/>
    </location>
</feature>
<name>A0A0R0M0Y0_9MICR</name>
<evidence type="ECO:0000313" key="3">
    <source>
        <dbReference type="EMBL" id="KRH93278.1"/>
    </source>
</evidence>
<dbReference type="VEuPathDB" id="MicrosporidiaDB:M153_11750002660"/>
<organism evidence="3 4">
    <name type="scientific">Pseudoloma neurophilia</name>
    <dbReference type="NCBI Taxonomy" id="146866"/>
    <lineage>
        <taxon>Eukaryota</taxon>
        <taxon>Fungi</taxon>
        <taxon>Fungi incertae sedis</taxon>
        <taxon>Microsporidia</taxon>
        <taxon>Pseudoloma</taxon>
    </lineage>
</organism>
<keyword evidence="4" id="KW-1185">Reference proteome</keyword>
<feature type="region of interest" description="Disordered" evidence="1">
    <location>
        <begin position="69"/>
        <end position="131"/>
    </location>
</feature>
<evidence type="ECO:0000256" key="2">
    <source>
        <dbReference type="SAM" id="Phobius"/>
    </source>
</evidence>
<dbReference type="Proteomes" id="UP000051530">
    <property type="component" value="Unassembled WGS sequence"/>
</dbReference>
<comment type="caution">
    <text evidence="3">The sequence shown here is derived from an EMBL/GenBank/DDBJ whole genome shotgun (WGS) entry which is preliminary data.</text>
</comment>
<proteinExistence type="predicted"/>
<sequence length="207" mass="24128">MQILDNKIQISIILFFLFNIFCTSLFDFDEDSFFYDYYDFSEPVQTIKDSVNDTYEKAKEIIVKPNKSQPLTINKNKPTAPKQSIDKSNGKKTQEITNKITNKTEKEEPSSVEDETEKSEKKDVEKSKKKDNSPSFMDYITVELALVLFAVFIITSIVCISIFFYFYNGYSISRDQTQMADHHRSLTRPSIEPDNKDEKIRKTVRYG</sequence>
<reference evidence="3 4" key="1">
    <citation type="submission" date="2015-07" db="EMBL/GenBank/DDBJ databases">
        <title>The genome of Pseudoloma neurophilia, a relevant intracellular parasite of the zebrafish.</title>
        <authorList>
            <person name="Ndikumana S."/>
            <person name="Pelin A."/>
            <person name="Sanders J."/>
            <person name="Corradi N."/>
        </authorList>
    </citation>
    <scope>NUCLEOTIDE SEQUENCE [LARGE SCALE GENOMIC DNA]</scope>
    <source>
        <strain evidence="3 4">MK1</strain>
    </source>
</reference>
<accession>A0A0R0M0Y0</accession>
<keyword evidence="2" id="KW-0472">Membrane</keyword>
<feature type="compositionally biased region" description="Basic and acidic residues" evidence="1">
    <location>
        <begin position="118"/>
        <end position="131"/>
    </location>
</feature>
<protein>
    <submittedName>
        <fullName evidence="3">Uncharacterized protein</fullName>
    </submittedName>
</protein>
<gene>
    <name evidence="3" type="ORF">M153_11750002660</name>
</gene>